<dbReference type="EMBL" id="LANI01000023">
    <property type="protein sequence ID" value="KKJ75974.1"/>
    <property type="molecule type" value="Genomic_DNA"/>
</dbReference>
<dbReference type="InterPro" id="IPR029058">
    <property type="entry name" value="AB_hydrolase_fold"/>
</dbReference>
<organism evidence="1 2">
    <name type="scientific">Kiloniella litopenaei</name>
    <dbReference type="NCBI Taxonomy" id="1549748"/>
    <lineage>
        <taxon>Bacteria</taxon>
        <taxon>Pseudomonadati</taxon>
        <taxon>Pseudomonadota</taxon>
        <taxon>Alphaproteobacteria</taxon>
        <taxon>Rhodospirillales</taxon>
        <taxon>Kiloniellaceae</taxon>
        <taxon>Kiloniella</taxon>
    </lineage>
</organism>
<dbReference type="SUPFAM" id="SSF53474">
    <property type="entry name" value="alpha/beta-Hydrolases"/>
    <property type="match status" value="1"/>
</dbReference>
<comment type="caution">
    <text evidence="1">The sequence shown here is derived from an EMBL/GenBank/DDBJ whole genome shotgun (WGS) entry which is preliminary data.</text>
</comment>
<evidence type="ECO:0000313" key="1">
    <source>
        <dbReference type="EMBL" id="KKJ75974.1"/>
    </source>
</evidence>
<name>A0A0M2R6A1_9PROT</name>
<proteinExistence type="predicted"/>
<evidence type="ECO:0000313" key="2">
    <source>
        <dbReference type="Proteomes" id="UP000034491"/>
    </source>
</evidence>
<dbReference type="STRING" id="1549748.WH95_15540"/>
<dbReference type="Proteomes" id="UP000034491">
    <property type="component" value="Unassembled WGS sequence"/>
</dbReference>
<dbReference type="RefSeq" id="WP_046508957.1">
    <property type="nucleotide sequence ID" value="NZ_LANI01000023.1"/>
</dbReference>
<protein>
    <submittedName>
        <fullName evidence="1">Uncharacterized protein</fullName>
    </submittedName>
</protein>
<accession>A0A0M2R6A1</accession>
<dbReference type="AlphaFoldDB" id="A0A0M2R6A1"/>
<gene>
    <name evidence="1" type="ORF">WH95_15540</name>
</gene>
<dbReference type="Gene3D" id="3.40.50.1820">
    <property type="entry name" value="alpha/beta hydrolase"/>
    <property type="match status" value="1"/>
</dbReference>
<dbReference type="OrthoDB" id="7795309at2"/>
<sequence>MQVNRERIHSSAQCLPPPQTYPMIRGTVGRYLARPWFDALALRLIVKYLFPLTRVLQTAITSEGDASRLISDLGLKRVSPDSCDKALTEVCIRHHVAMSAFERWKIVMFGDGLSIAGRVFAERRRQETQQRLLEASLLFKEIRKEVSPVRWQLPTPKEFFGIFGDYLDDVESFYHPPKKLPAVRSSHSIHGVYGREYWLHYDSEFGAENWVRCYEPLTGLNPSAPTIIFLQGLGVEQDCFQDREDPVCALTESGFRVLRIQQPGHGFRKTPGFYAGEQVFSEGPMGLIRLYRQWISDISVLMNWVRQQRGGPVVLGGVSLGALTAQLYASVAWNWRNDLKPDSLLLIGTSGNVLDVLLKGCLTQALGIPQKLYELGWREADYLKCLPFVQPTGHSVVPPEKVIFMLGQADKLTPYKGGLDLANRWRVPPENRFLRSGKGHFSLLIDLVRDPIVLRRLCEVTS</sequence>
<reference evidence="1 2" key="1">
    <citation type="submission" date="2015-03" db="EMBL/GenBank/DDBJ databases">
        <title>Genome sequence of Kiloniella sp. P1-1, isolated from the gut microflora of Pacific white shrimp, Penaeus vannamei.</title>
        <authorList>
            <person name="Shao Z."/>
            <person name="Wang L."/>
            <person name="Li X."/>
        </authorList>
    </citation>
    <scope>NUCLEOTIDE SEQUENCE [LARGE SCALE GENOMIC DNA]</scope>
    <source>
        <strain evidence="1 2">P1-1</strain>
    </source>
</reference>
<keyword evidence="2" id="KW-1185">Reference proteome</keyword>